<organism evidence="6 7">
    <name type="scientific">Marinibacterium profundimaris</name>
    <dbReference type="NCBI Taxonomy" id="1679460"/>
    <lineage>
        <taxon>Bacteria</taxon>
        <taxon>Pseudomonadati</taxon>
        <taxon>Pseudomonadota</taxon>
        <taxon>Alphaproteobacteria</taxon>
        <taxon>Rhodobacterales</taxon>
        <taxon>Paracoccaceae</taxon>
        <taxon>Marinibacterium</taxon>
    </lineage>
</organism>
<feature type="domain" description="HTH lysR-type" evidence="5">
    <location>
        <begin position="1"/>
        <end position="59"/>
    </location>
</feature>
<keyword evidence="2" id="KW-0805">Transcription regulation</keyword>
<accession>A0A225NS25</accession>
<gene>
    <name evidence="6" type="ORF">ATO3_03340</name>
</gene>
<evidence type="ECO:0000256" key="3">
    <source>
        <dbReference type="ARBA" id="ARBA00023125"/>
    </source>
</evidence>
<keyword evidence="7" id="KW-1185">Reference proteome</keyword>
<proteinExistence type="inferred from homology"/>
<dbReference type="InterPro" id="IPR005119">
    <property type="entry name" value="LysR_subst-bd"/>
</dbReference>
<reference evidence="6 7" key="1">
    <citation type="submission" date="2013-04" db="EMBL/GenBank/DDBJ databases">
        <title>Oceanicola sp. 22II1-22F33 Genome Sequencing.</title>
        <authorList>
            <person name="Lai Q."/>
            <person name="Li G."/>
            <person name="Shao Z."/>
        </authorList>
    </citation>
    <scope>NUCLEOTIDE SEQUENCE [LARGE SCALE GENOMIC DNA]</scope>
    <source>
        <strain evidence="6 7">22II1-22F33</strain>
    </source>
</reference>
<dbReference type="GO" id="GO:0005829">
    <property type="term" value="C:cytosol"/>
    <property type="evidence" value="ECO:0007669"/>
    <property type="project" value="TreeGrafter"/>
</dbReference>
<sequence length="301" mass="33140">MKHLTTFRLIDAIARTGSIRSAAEQMAQTPSAVQRRLQAYEEELGYQIFDRSPGGVRLNAAGELVIQHVRETMAETVRLRSRIADLSGNRRGHVSLGCSQALVPYFLPARISAYQAEFPRVTFDVQVLEHRAAALALEDFTVDAVLVFSDGGVPEYEVILAVPQTLAAVMARDHPLARHDSLRLWQCYDYPVIAANRGFGGRTLLERSLYDKTFARAPVLETNSFEYLKAHVAATDAVTFQIQIGAPDPGGTGEIVSRPIDARDVPGGQLLLGKKHGRNLSVAASRFVEDIRKQLAEAYPD</sequence>
<evidence type="ECO:0000313" key="6">
    <source>
        <dbReference type="EMBL" id="OWU77721.1"/>
    </source>
</evidence>
<dbReference type="OrthoDB" id="5297263at2"/>
<dbReference type="GO" id="GO:0003700">
    <property type="term" value="F:DNA-binding transcription factor activity"/>
    <property type="evidence" value="ECO:0007669"/>
    <property type="project" value="InterPro"/>
</dbReference>
<evidence type="ECO:0000256" key="4">
    <source>
        <dbReference type="ARBA" id="ARBA00023163"/>
    </source>
</evidence>
<dbReference type="GO" id="GO:0003677">
    <property type="term" value="F:DNA binding"/>
    <property type="evidence" value="ECO:0007669"/>
    <property type="project" value="UniProtKB-KW"/>
</dbReference>
<dbReference type="InterPro" id="IPR036390">
    <property type="entry name" value="WH_DNA-bd_sf"/>
</dbReference>
<evidence type="ECO:0000256" key="2">
    <source>
        <dbReference type="ARBA" id="ARBA00023015"/>
    </source>
</evidence>
<dbReference type="Pfam" id="PF03466">
    <property type="entry name" value="LysR_substrate"/>
    <property type="match status" value="1"/>
</dbReference>
<evidence type="ECO:0000313" key="7">
    <source>
        <dbReference type="Proteomes" id="UP000215377"/>
    </source>
</evidence>
<dbReference type="Gene3D" id="1.10.10.10">
    <property type="entry name" value="Winged helix-like DNA-binding domain superfamily/Winged helix DNA-binding domain"/>
    <property type="match status" value="1"/>
</dbReference>
<dbReference type="RefSeq" id="WP_088648364.1">
    <property type="nucleotide sequence ID" value="NZ_AQQR01000001.1"/>
</dbReference>
<dbReference type="Proteomes" id="UP000215377">
    <property type="component" value="Unassembled WGS sequence"/>
</dbReference>
<evidence type="ECO:0000256" key="1">
    <source>
        <dbReference type="ARBA" id="ARBA00009437"/>
    </source>
</evidence>
<dbReference type="Gene3D" id="3.40.190.290">
    <property type="match status" value="1"/>
</dbReference>
<comment type="similarity">
    <text evidence="1">Belongs to the LysR transcriptional regulatory family.</text>
</comment>
<dbReference type="InterPro" id="IPR050950">
    <property type="entry name" value="HTH-type_LysR_regulators"/>
</dbReference>
<keyword evidence="4" id="KW-0804">Transcription</keyword>
<evidence type="ECO:0000259" key="5">
    <source>
        <dbReference type="PROSITE" id="PS50931"/>
    </source>
</evidence>
<dbReference type="PANTHER" id="PTHR30419">
    <property type="entry name" value="HTH-TYPE TRANSCRIPTIONAL REGULATOR YBHD"/>
    <property type="match status" value="1"/>
</dbReference>
<dbReference type="PROSITE" id="PS50931">
    <property type="entry name" value="HTH_LYSR"/>
    <property type="match status" value="1"/>
</dbReference>
<dbReference type="AlphaFoldDB" id="A0A225NS25"/>
<dbReference type="SUPFAM" id="SSF46785">
    <property type="entry name" value="Winged helix' DNA-binding domain"/>
    <property type="match status" value="1"/>
</dbReference>
<comment type="caution">
    <text evidence="6">The sequence shown here is derived from an EMBL/GenBank/DDBJ whole genome shotgun (WGS) entry which is preliminary data.</text>
</comment>
<dbReference type="EMBL" id="AQQR01000001">
    <property type="protein sequence ID" value="OWU77721.1"/>
    <property type="molecule type" value="Genomic_DNA"/>
</dbReference>
<dbReference type="InterPro" id="IPR036388">
    <property type="entry name" value="WH-like_DNA-bd_sf"/>
</dbReference>
<dbReference type="SUPFAM" id="SSF53850">
    <property type="entry name" value="Periplasmic binding protein-like II"/>
    <property type="match status" value="1"/>
</dbReference>
<keyword evidence="3" id="KW-0238">DNA-binding</keyword>
<protein>
    <recommendedName>
        <fullName evidence="5">HTH lysR-type domain-containing protein</fullName>
    </recommendedName>
</protein>
<name>A0A225NS25_9RHOB</name>
<dbReference type="Pfam" id="PF00126">
    <property type="entry name" value="HTH_1"/>
    <property type="match status" value="1"/>
</dbReference>
<dbReference type="InterPro" id="IPR000847">
    <property type="entry name" value="LysR_HTH_N"/>
</dbReference>